<dbReference type="EMBL" id="JAPDDT010000008">
    <property type="protein sequence ID" value="MCW1924499.1"/>
    <property type="molecule type" value="Genomic_DNA"/>
</dbReference>
<dbReference type="InterPro" id="IPR016032">
    <property type="entry name" value="Sig_transdc_resp-reg_C-effctor"/>
</dbReference>
<reference evidence="1 2" key="1">
    <citation type="submission" date="2022-10" db="EMBL/GenBank/DDBJ databases">
        <title>Luteolibacter arcticus strain CCTCC AB 2014275, whole genome shotgun sequencing project.</title>
        <authorList>
            <person name="Zhao G."/>
            <person name="Shen L."/>
        </authorList>
    </citation>
    <scope>NUCLEOTIDE SEQUENCE [LARGE SCALE GENOMIC DNA]</scope>
    <source>
        <strain evidence="1 2">CCTCC AB 2014275</strain>
    </source>
</reference>
<sequence>MQGYGDISEGTANRIDRVMLGLAECESIEELEGRFLAEAGKLLPADCLCWNNWRPDWSGVISFRTNDGYADWLTGRLELFGQVVGHHPVIAAGHFQRSAEEVLRMSDFQSAASFRDNPLYRDIYRHLDSHFQVCFTASSLSDRKILLTWNRRALDFSERDRQIFHFMGLRLGMVSRRVEERQRLDRAWQVLCGLVDSRLHTNTVRSLGARDAGLLAKLMKGRTVGVIARESGIRRDSVDKQLGVIRERLGLENHRQLLSALAELKRSRGMDR</sequence>
<name>A0ABT3GLU7_9BACT</name>
<dbReference type="Proteomes" id="UP001320876">
    <property type="component" value="Unassembled WGS sequence"/>
</dbReference>
<dbReference type="RefSeq" id="WP_264488606.1">
    <property type="nucleotide sequence ID" value="NZ_JAPDDT010000008.1"/>
</dbReference>
<evidence type="ECO:0000313" key="1">
    <source>
        <dbReference type="EMBL" id="MCW1924499.1"/>
    </source>
</evidence>
<comment type="caution">
    <text evidence="1">The sequence shown here is derived from an EMBL/GenBank/DDBJ whole genome shotgun (WGS) entry which is preliminary data.</text>
</comment>
<accession>A0ABT3GLU7</accession>
<dbReference type="SUPFAM" id="SSF46894">
    <property type="entry name" value="C-terminal effector domain of the bipartite response regulators"/>
    <property type="match status" value="1"/>
</dbReference>
<organism evidence="1 2">
    <name type="scientific">Luteolibacter arcticus</name>
    <dbReference type="NCBI Taxonomy" id="1581411"/>
    <lineage>
        <taxon>Bacteria</taxon>
        <taxon>Pseudomonadati</taxon>
        <taxon>Verrucomicrobiota</taxon>
        <taxon>Verrucomicrobiia</taxon>
        <taxon>Verrucomicrobiales</taxon>
        <taxon>Verrucomicrobiaceae</taxon>
        <taxon>Luteolibacter</taxon>
    </lineage>
</organism>
<proteinExistence type="predicted"/>
<keyword evidence="2" id="KW-1185">Reference proteome</keyword>
<protein>
    <recommendedName>
        <fullName evidence="3">HTH luxR-type domain-containing protein</fullName>
    </recommendedName>
</protein>
<evidence type="ECO:0008006" key="3">
    <source>
        <dbReference type="Google" id="ProtNLM"/>
    </source>
</evidence>
<evidence type="ECO:0000313" key="2">
    <source>
        <dbReference type="Proteomes" id="UP001320876"/>
    </source>
</evidence>
<gene>
    <name evidence="1" type="ORF">OKA05_18175</name>
</gene>